<organism evidence="1 2">
    <name type="scientific">Candidatus Staskawiczbacteria bacterium RIFCSPHIGHO2_02_FULL_34_10</name>
    <dbReference type="NCBI Taxonomy" id="1802205"/>
    <lineage>
        <taxon>Bacteria</taxon>
        <taxon>Candidatus Staskawicziibacteriota</taxon>
    </lineage>
</organism>
<evidence type="ECO:0000313" key="2">
    <source>
        <dbReference type="Proteomes" id="UP000178380"/>
    </source>
</evidence>
<reference evidence="1 2" key="1">
    <citation type="journal article" date="2016" name="Nat. Commun.">
        <title>Thousands of microbial genomes shed light on interconnected biogeochemical processes in an aquifer system.</title>
        <authorList>
            <person name="Anantharaman K."/>
            <person name="Brown C.T."/>
            <person name="Hug L.A."/>
            <person name="Sharon I."/>
            <person name="Castelle C.J."/>
            <person name="Probst A.J."/>
            <person name="Thomas B.C."/>
            <person name="Singh A."/>
            <person name="Wilkins M.J."/>
            <person name="Karaoz U."/>
            <person name="Brodie E.L."/>
            <person name="Williams K.H."/>
            <person name="Hubbard S.S."/>
            <person name="Banfield J.F."/>
        </authorList>
    </citation>
    <scope>NUCLEOTIDE SEQUENCE [LARGE SCALE GENOMIC DNA]</scope>
</reference>
<protein>
    <submittedName>
        <fullName evidence="1">Uncharacterized protein</fullName>
    </submittedName>
</protein>
<evidence type="ECO:0000313" key="1">
    <source>
        <dbReference type="EMBL" id="OGZ65915.1"/>
    </source>
</evidence>
<dbReference type="STRING" id="1802205.A3C58_00335"/>
<proteinExistence type="predicted"/>
<accession>A0A1G2HTX7</accession>
<dbReference type="Proteomes" id="UP000178380">
    <property type="component" value="Unassembled WGS sequence"/>
</dbReference>
<name>A0A1G2HTX7_9BACT</name>
<dbReference type="EMBL" id="MHOR01000037">
    <property type="protein sequence ID" value="OGZ65915.1"/>
    <property type="molecule type" value="Genomic_DNA"/>
</dbReference>
<comment type="caution">
    <text evidence="1">The sequence shown here is derived from an EMBL/GenBank/DDBJ whole genome shotgun (WGS) entry which is preliminary data.</text>
</comment>
<sequence>MKYCIDYTVTTTHSLKTVSLNKTKEFEADKDDQVIKQYQKFKKKVSDWLCMRGKGNRRYIFKGLYKIGPKGKEIVVS</sequence>
<dbReference type="AlphaFoldDB" id="A0A1G2HTX7"/>
<gene>
    <name evidence="1" type="ORF">A3C58_00335</name>
</gene>